<dbReference type="GO" id="GO:0033857">
    <property type="term" value="F:5-diphosphoinositol pentakisphosphate 1-kinase activity"/>
    <property type="evidence" value="ECO:0007669"/>
    <property type="project" value="TreeGrafter"/>
</dbReference>
<keyword evidence="4" id="KW-0418">Kinase</keyword>
<keyword evidence="4" id="KW-0808">Transferase</keyword>
<dbReference type="GO" id="GO:0006020">
    <property type="term" value="P:inositol metabolic process"/>
    <property type="evidence" value="ECO:0007669"/>
    <property type="project" value="TreeGrafter"/>
</dbReference>
<evidence type="ECO:0000313" key="4">
    <source>
        <dbReference type="EMBL" id="OWZ02923.1"/>
    </source>
</evidence>
<comment type="catalytic activity">
    <reaction evidence="1">
        <text>5-diphospho-1D-myo-inositol 1,2,3,4,6-pentakisphosphate + ATP + H(+) = 1,5-bis(diphospho)-1D-myo-inositol 2,3,4,6-tetrakisphosphate + ADP</text>
        <dbReference type="Rhea" id="RHEA:10276"/>
        <dbReference type="ChEBI" id="CHEBI:15378"/>
        <dbReference type="ChEBI" id="CHEBI:30616"/>
        <dbReference type="ChEBI" id="CHEBI:58628"/>
        <dbReference type="ChEBI" id="CHEBI:77983"/>
        <dbReference type="ChEBI" id="CHEBI:456216"/>
        <dbReference type="EC" id="2.7.4.24"/>
    </reaction>
    <physiologicalReaction direction="left-to-right" evidence="1">
        <dbReference type="Rhea" id="RHEA:10277"/>
    </physiologicalReaction>
</comment>
<dbReference type="FunFam" id="3.30.470.20:FF:000130">
    <property type="entry name" value="Inositol hexakisphosphate and diphosphoinositol-pentakisphosphate kinase"/>
    <property type="match status" value="1"/>
</dbReference>
<dbReference type="EMBL" id="NBNE01005851">
    <property type="protein sequence ID" value="OWZ02923.1"/>
    <property type="molecule type" value="Genomic_DNA"/>
</dbReference>
<dbReference type="InterPro" id="IPR037446">
    <property type="entry name" value="His_Pase_VIP1"/>
</dbReference>
<comment type="catalytic activity">
    <reaction evidence="2">
        <text>1D-myo-inositol hexakisphosphate + ATP = 1-diphospho-1D-myo-inositol 2,3,4,5,6-pentakisphosphate + ADP</text>
        <dbReference type="Rhea" id="RHEA:37459"/>
        <dbReference type="ChEBI" id="CHEBI:30616"/>
        <dbReference type="ChEBI" id="CHEBI:58130"/>
        <dbReference type="ChEBI" id="CHEBI:74946"/>
        <dbReference type="ChEBI" id="CHEBI:456216"/>
        <dbReference type="EC" id="2.7.4.24"/>
    </reaction>
    <physiologicalReaction direction="left-to-right" evidence="2">
        <dbReference type="Rhea" id="RHEA:37460"/>
    </physiologicalReaction>
</comment>
<dbReference type="PANTHER" id="PTHR12750">
    <property type="entry name" value="DIPHOSPHOINOSITOL PENTAKISPHOSPHATE KINASE"/>
    <property type="match status" value="1"/>
</dbReference>
<protein>
    <submittedName>
        <fullName evidence="4">Inositol hexakisphosphate and diphosphoinositol-pentakisphosphate kinase</fullName>
    </submittedName>
</protein>
<dbReference type="SUPFAM" id="SSF56059">
    <property type="entry name" value="Glutathione synthetase ATP-binding domain-like"/>
    <property type="match status" value="1"/>
</dbReference>
<dbReference type="GO" id="GO:0032958">
    <property type="term" value="P:inositol phosphate biosynthetic process"/>
    <property type="evidence" value="ECO:0007669"/>
    <property type="project" value="TreeGrafter"/>
</dbReference>
<feature type="domain" description="VIP1 N-terminal" evidence="3">
    <location>
        <begin position="25"/>
        <end position="112"/>
    </location>
</feature>
<organism evidence="4 5">
    <name type="scientific">Phytophthora megakarya</name>
    <dbReference type="NCBI Taxonomy" id="4795"/>
    <lineage>
        <taxon>Eukaryota</taxon>
        <taxon>Sar</taxon>
        <taxon>Stramenopiles</taxon>
        <taxon>Oomycota</taxon>
        <taxon>Peronosporomycetes</taxon>
        <taxon>Peronosporales</taxon>
        <taxon>Peronosporaceae</taxon>
        <taxon>Phytophthora</taxon>
    </lineage>
</organism>
<sequence>MTLLGGVGLDGSNMTPFDAPDAVYTLGICVMERKARSAPMLEILGRLPPDLFRVEFFGDDTILNQPVDKWPRCDALIAFFSQGFPLQKAQEYVALRRPVVINDLDTQHLLQDRREVYRILQENDVPTPRHVFVNRDGYGGQTDPPEVVEADDFIQVDGVRINKPFVEKPVDGEDHNIHIYYPMSAGGGCKRLFRKIGNRSSEYDSQINTVRGGGSFIYEEFLSTQGTDVKVYTVGPHYAHAEARKSPVLDGRVVRDIGNRSSEYDSQINTVRGGGSFIYEEFLSTQGTDVKVYTDLIMLMLKLASRRFSMDVW</sequence>
<evidence type="ECO:0000259" key="3">
    <source>
        <dbReference type="Pfam" id="PF18086"/>
    </source>
</evidence>
<dbReference type="AlphaFoldDB" id="A0A225VC09"/>
<evidence type="ECO:0000256" key="2">
    <source>
        <dbReference type="ARBA" id="ARBA00034629"/>
    </source>
</evidence>
<dbReference type="STRING" id="4795.A0A225VC09"/>
<dbReference type="InterPro" id="IPR040557">
    <property type="entry name" value="VIP1_N"/>
</dbReference>
<comment type="caution">
    <text evidence="4">The sequence shown here is derived from an EMBL/GenBank/DDBJ whole genome shotgun (WGS) entry which is preliminary data.</text>
</comment>
<dbReference type="GO" id="GO:0000828">
    <property type="term" value="F:inositol hexakisphosphate kinase activity"/>
    <property type="evidence" value="ECO:0007669"/>
    <property type="project" value="TreeGrafter"/>
</dbReference>
<name>A0A225VC09_9STRA</name>
<accession>A0A225VC09</accession>
<keyword evidence="5" id="KW-1185">Reference proteome</keyword>
<evidence type="ECO:0000256" key="1">
    <source>
        <dbReference type="ARBA" id="ARBA00033696"/>
    </source>
</evidence>
<dbReference type="Proteomes" id="UP000198211">
    <property type="component" value="Unassembled WGS sequence"/>
</dbReference>
<reference evidence="5" key="1">
    <citation type="submission" date="2017-03" db="EMBL/GenBank/DDBJ databases">
        <title>Phytopthora megakarya and P. palmivora, two closely related causual agents of cacao black pod achieved similar genome size and gene model numbers by different mechanisms.</title>
        <authorList>
            <person name="Ali S."/>
            <person name="Shao J."/>
            <person name="Larry D.J."/>
            <person name="Kronmiller B."/>
            <person name="Shen D."/>
            <person name="Strem M.D."/>
            <person name="Melnick R.L."/>
            <person name="Guiltinan M.J."/>
            <person name="Tyler B.M."/>
            <person name="Meinhardt L.W."/>
            <person name="Bailey B.A."/>
        </authorList>
    </citation>
    <scope>NUCLEOTIDE SEQUENCE [LARGE SCALE GENOMIC DNA]</scope>
    <source>
        <strain evidence="5">zdho120</strain>
    </source>
</reference>
<evidence type="ECO:0000313" key="5">
    <source>
        <dbReference type="Proteomes" id="UP000198211"/>
    </source>
</evidence>
<dbReference type="Pfam" id="PF18086">
    <property type="entry name" value="PPIP5K2_N"/>
    <property type="match status" value="1"/>
</dbReference>
<dbReference type="OrthoDB" id="18042at2759"/>
<proteinExistence type="predicted"/>
<gene>
    <name evidence="4" type="ORF">PHMEG_00025434</name>
</gene>
<dbReference type="PANTHER" id="PTHR12750:SF9">
    <property type="entry name" value="INOSITOL HEXAKISPHOSPHATE AND DIPHOSPHOINOSITOL-PENTAKISPHOSPHATE KINASE"/>
    <property type="match status" value="1"/>
</dbReference>
<dbReference type="Gene3D" id="3.30.470.20">
    <property type="entry name" value="ATP-grasp fold, B domain"/>
    <property type="match status" value="2"/>
</dbReference>